<name>A0A9D7HNA2_9PROT</name>
<evidence type="ECO:0000259" key="7">
    <source>
        <dbReference type="Pfam" id="PF06305"/>
    </source>
</evidence>
<dbReference type="InterPro" id="IPR010445">
    <property type="entry name" value="LapA_dom"/>
</dbReference>
<evidence type="ECO:0000256" key="6">
    <source>
        <dbReference type="SAM" id="Phobius"/>
    </source>
</evidence>
<dbReference type="GO" id="GO:0005886">
    <property type="term" value="C:plasma membrane"/>
    <property type="evidence" value="ECO:0007669"/>
    <property type="project" value="InterPro"/>
</dbReference>
<gene>
    <name evidence="8" type="ORF">IPH26_17150</name>
</gene>
<evidence type="ECO:0000256" key="3">
    <source>
        <dbReference type="ARBA" id="ARBA00022989"/>
    </source>
</evidence>
<organism evidence="8 9">
    <name type="scientific">Candidatus Methylophosphatis roskildensis</name>
    <dbReference type="NCBI Taxonomy" id="2899263"/>
    <lineage>
        <taxon>Bacteria</taxon>
        <taxon>Pseudomonadati</taxon>
        <taxon>Pseudomonadota</taxon>
        <taxon>Betaproteobacteria</taxon>
        <taxon>Nitrosomonadales</taxon>
        <taxon>Sterolibacteriaceae</taxon>
        <taxon>Candidatus Methylophosphatis</taxon>
    </lineage>
</organism>
<keyword evidence="3 6" id="KW-1133">Transmembrane helix</keyword>
<feature type="domain" description="Lipopolysaccharide assembly protein A" evidence="7">
    <location>
        <begin position="23"/>
        <end position="83"/>
    </location>
</feature>
<sequence>MRLLIWSVRIVFFLLLLAFLSRNSGTVGVQLFFDSLWTLPLSLLMLIFLVAGVLLGVTATTATMLRQRRELARLHARVDKAGREPEPGSSASARSV</sequence>
<keyword evidence="4 6" id="KW-0472">Membrane</keyword>
<feature type="region of interest" description="Disordered" evidence="5">
    <location>
        <begin position="77"/>
        <end position="96"/>
    </location>
</feature>
<evidence type="ECO:0000256" key="2">
    <source>
        <dbReference type="ARBA" id="ARBA00022692"/>
    </source>
</evidence>
<reference evidence="8" key="1">
    <citation type="submission" date="2020-10" db="EMBL/GenBank/DDBJ databases">
        <title>Connecting structure to function with the recovery of over 1000 high-quality activated sludge metagenome-assembled genomes encoding full-length rRNA genes using long-read sequencing.</title>
        <authorList>
            <person name="Singleton C.M."/>
            <person name="Petriglieri F."/>
            <person name="Kristensen J.M."/>
            <person name="Kirkegaard R.H."/>
            <person name="Michaelsen T.Y."/>
            <person name="Andersen M.H."/>
            <person name="Karst S.M."/>
            <person name="Dueholm M.S."/>
            <person name="Nielsen P.H."/>
            <person name="Albertsen M."/>
        </authorList>
    </citation>
    <scope>NUCLEOTIDE SEQUENCE</scope>
    <source>
        <strain evidence="8">Bjer_18-Q3-R1-45_BAT3C.347</strain>
    </source>
</reference>
<evidence type="ECO:0000313" key="9">
    <source>
        <dbReference type="Proteomes" id="UP000807785"/>
    </source>
</evidence>
<dbReference type="Proteomes" id="UP000807785">
    <property type="component" value="Unassembled WGS sequence"/>
</dbReference>
<dbReference type="EMBL" id="JADJEV010000004">
    <property type="protein sequence ID" value="MBK6974588.1"/>
    <property type="molecule type" value="Genomic_DNA"/>
</dbReference>
<feature type="transmembrane region" description="Helical" evidence="6">
    <location>
        <begin position="44"/>
        <end position="65"/>
    </location>
</feature>
<evidence type="ECO:0000256" key="5">
    <source>
        <dbReference type="SAM" id="MobiDB-lite"/>
    </source>
</evidence>
<evidence type="ECO:0000256" key="1">
    <source>
        <dbReference type="ARBA" id="ARBA00022475"/>
    </source>
</evidence>
<dbReference type="AlphaFoldDB" id="A0A9D7HNA2"/>
<proteinExistence type="predicted"/>
<keyword evidence="2 6" id="KW-0812">Transmembrane</keyword>
<evidence type="ECO:0000313" key="8">
    <source>
        <dbReference type="EMBL" id="MBK6974588.1"/>
    </source>
</evidence>
<accession>A0A9D7HNA2</accession>
<feature type="compositionally biased region" description="Basic and acidic residues" evidence="5">
    <location>
        <begin position="77"/>
        <end position="86"/>
    </location>
</feature>
<protein>
    <submittedName>
        <fullName evidence="8">LapA family protein</fullName>
    </submittedName>
</protein>
<evidence type="ECO:0000256" key="4">
    <source>
        <dbReference type="ARBA" id="ARBA00023136"/>
    </source>
</evidence>
<comment type="caution">
    <text evidence="8">The sequence shown here is derived from an EMBL/GenBank/DDBJ whole genome shotgun (WGS) entry which is preliminary data.</text>
</comment>
<keyword evidence="1" id="KW-1003">Cell membrane</keyword>
<dbReference type="Pfam" id="PF06305">
    <property type="entry name" value="LapA_dom"/>
    <property type="match status" value="1"/>
</dbReference>